<keyword evidence="3" id="KW-0548">Nucleotidyltransferase</keyword>
<keyword evidence="3" id="KW-0808">Transferase</keyword>
<evidence type="ECO:0000256" key="6">
    <source>
        <dbReference type="ARBA" id="ARBA00022842"/>
    </source>
</evidence>
<evidence type="ECO:0000256" key="1">
    <source>
        <dbReference type="ARBA" id="ARBA00001946"/>
    </source>
</evidence>
<dbReference type="PANTHER" id="PTHR47788:SF1">
    <property type="entry name" value="A-ADDING TRNA NUCLEOTIDYLTRANSFERASE"/>
    <property type="match status" value="1"/>
</dbReference>
<keyword evidence="6" id="KW-0460">Magnesium</keyword>
<comment type="caution">
    <text evidence="8">The sequence shown here is derived from an EMBL/GenBank/DDBJ whole genome shotgun (WGS) entry which is preliminary data.</text>
</comment>
<dbReference type="PANTHER" id="PTHR47788">
    <property type="entry name" value="POLYA POLYMERASE"/>
    <property type="match status" value="1"/>
</dbReference>
<name>A0A0F8X6W0_9ZZZZ</name>
<dbReference type="GO" id="GO:0016779">
    <property type="term" value="F:nucleotidyltransferase activity"/>
    <property type="evidence" value="ECO:0007669"/>
    <property type="project" value="UniProtKB-KW"/>
</dbReference>
<gene>
    <name evidence="8" type="ORF">LCGC14_3061910</name>
</gene>
<dbReference type="GO" id="GO:0003723">
    <property type="term" value="F:RNA binding"/>
    <property type="evidence" value="ECO:0007669"/>
    <property type="project" value="UniProtKB-KW"/>
</dbReference>
<evidence type="ECO:0000256" key="3">
    <source>
        <dbReference type="ARBA" id="ARBA00022695"/>
    </source>
</evidence>
<proteinExistence type="predicted"/>
<keyword evidence="5" id="KW-0547">Nucleotide-binding</keyword>
<feature type="non-terminal residue" evidence="8">
    <location>
        <position position="91"/>
    </location>
</feature>
<dbReference type="SUPFAM" id="SSF64182">
    <property type="entry name" value="DHH phosphoesterases"/>
    <property type="match status" value="1"/>
</dbReference>
<accession>A0A0F8X6W0</accession>
<comment type="cofactor">
    <cofactor evidence="1">
        <name>Mg(2+)</name>
        <dbReference type="ChEBI" id="CHEBI:18420"/>
    </cofactor>
</comment>
<reference evidence="8" key="1">
    <citation type="journal article" date="2015" name="Nature">
        <title>Complex archaea that bridge the gap between prokaryotes and eukaryotes.</title>
        <authorList>
            <person name="Spang A."/>
            <person name="Saw J.H."/>
            <person name="Jorgensen S.L."/>
            <person name="Zaremba-Niedzwiedzka K."/>
            <person name="Martijn J."/>
            <person name="Lind A.E."/>
            <person name="van Eijk R."/>
            <person name="Schleper C."/>
            <person name="Guy L."/>
            <person name="Ettema T.J."/>
        </authorList>
    </citation>
    <scope>NUCLEOTIDE SEQUENCE</scope>
</reference>
<dbReference type="InterPro" id="IPR052390">
    <property type="entry name" value="tRNA_nt/polyA_polymerase"/>
</dbReference>
<dbReference type="Gene3D" id="3.90.1640.10">
    <property type="entry name" value="inorganic pyrophosphatase (n-terminal core)"/>
    <property type="match status" value="1"/>
</dbReference>
<dbReference type="GO" id="GO:0000166">
    <property type="term" value="F:nucleotide binding"/>
    <property type="evidence" value="ECO:0007669"/>
    <property type="project" value="UniProtKB-KW"/>
</dbReference>
<keyword evidence="2" id="KW-0819">tRNA processing</keyword>
<evidence type="ECO:0000256" key="5">
    <source>
        <dbReference type="ARBA" id="ARBA00022741"/>
    </source>
</evidence>
<dbReference type="GO" id="GO:0008033">
    <property type="term" value="P:tRNA processing"/>
    <property type="evidence" value="ECO:0007669"/>
    <property type="project" value="UniProtKB-KW"/>
</dbReference>
<organism evidence="8">
    <name type="scientific">marine sediment metagenome</name>
    <dbReference type="NCBI Taxonomy" id="412755"/>
    <lineage>
        <taxon>unclassified sequences</taxon>
        <taxon>metagenomes</taxon>
        <taxon>ecological metagenomes</taxon>
    </lineage>
</organism>
<dbReference type="InterPro" id="IPR038763">
    <property type="entry name" value="DHH_sf"/>
</dbReference>
<keyword evidence="7" id="KW-0694">RNA-binding</keyword>
<sequence length="91" mass="10264">MEIITTHTGTDFDALASMVAARKLYPEAKLSFPGSVAKEVKQFICLYGSLLKDIRPEDIDLGKVKRLILVDTRWLNRIGIFNQLISRKGVE</sequence>
<dbReference type="GO" id="GO:0046872">
    <property type="term" value="F:metal ion binding"/>
    <property type="evidence" value="ECO:0007669"/>
    <property type="project" value="UniProtKB-KW"/>
</dbReference>
<evidence type="ECO:0000256" key="2">
    <source>
        <dbReference type="ARBA" id="ARBA00022694"/>
    </source>
</evidence>
<dbReference type="AlphaFoldDB" id="A0A0F8X6W0"/>
<evidence type="ECO:0000256" key="7">
    <source>
        <dbReference type="ARBA" id="ARBA00022884"/>
    </source>
</evidence>
<protein>
    <submittedName>
        <fullName evidence="8">Uncharacterized protein</fullName>
    </submittedName>
</protein>
<evidence type="ECO:0000313" key="8">
    <source>
        <dbReference type="EMBL" id="KKK56700.1"/>
    </source>
</evidence>
<evidence type="ECO:0000256" key="4">
    <source>
        <dbReference type="ARBA" id="ARBA00022723"/>
    </source>
</evidence>
<dbReference type="EMBL" id="LAZR01064862">
    <property type="protein sequence ID" value="KKK56700.1"/>
    <property type="molecule type" value="Genomic_DNA"/>
</dbReference>
<keyword evidence="4" id="KW-0479">Metal-binding</keyword>